<evidence type="ECO:0000313" key="1">
    <source>
        <dbReference type="EMBL" id="PRQ08284.1"/>
    </source>
</evidence>
<dbReference type="EMBL" id="PVNL01000042">
    <property type="protein sequence ID" value="PRQ08284.1"/>
    <property type="molecule type" value="Genomic_DNA"/>
</dbReference>
<sequence>MPIRAVHRGALGRRYMGRRRGSLFALLPAPVDADACLAEAGFADFADSEDAWDDELEALISTTVTTMTVRFGDPDVTVHEPPTHPPWLQRLDSFLGGLLLWRSRPKPTARTPTLALQTAAQDDQPPAFAHVGFGAAAHRHGEPHRAGVFTSDGHPIIWVWLEDSVADAWPDIAREIAGPLPCSEIDLAWERLLPSFPLLSREPSRVAVHRGDAATWTDGDRVLGFQAGLGVTPPQVYLPPESQWRTHAPSWAATLRPAIVRDLQTFGLRVVELRDATAFERDR</sequence>
<accession>A0A2S9YT68</accession>
<dbReference type="AlphaFoldDB" id="A0A2S9YT68"/>
<dbReference type="Proteomes" id="UP000238823">
    <property type="component" value="Unassembled WGS sequence"/>
</dbReference>
<evidence type="ECO:0000313" key="2">
    <source>
        <dbReference type="Proteomes" id="UP000238823"/>
    </source>
</evidence>
<gene>
    <name evidence="1" type="ORF">ENSA7_19070</name>
</gene>
<reference evidence="1 2" key="1">
    <citation type="submission" date="2018-03" db="EMBL/GenBank/DDBJ databases">
        <title>Draft Genome Sequences of the Obligatory Marine Myxobacteria Enhygromyxa salina SWB007.</title>
        <authorList>
            <person name="Poehlein A."/>
            <person name="Moghaddam J.A."/>
            <person name="Harms H."/>
            <person name="Alanjari M."/>
            <person name="Koenig G.M."/>
            <person name="Daniel R."/>
            <person name="Schaeberle T.F."/>
        </authorList>
    </citation>
    <scope>NUCLEOTIDE SEQUENCE [LARGE SCALE GENOMIC DNA]</scope>
    <source>
        <strain evidence="1 2">SWB007</strain>
    </source>
</reference>
<dbReference type="RefSeq" id="WP_146157518.1">
    <property type="nucleotide sequence ID" value="NZ_PVNL01000042.1"/>
</dbReference>
<comment type="caution">
    <text evidence="1">The sequence shown here is derived from an EMBL/GenBank/DDBJ whole genome shotgun (WGS) entry which is preliminary data.</text>
</comment>
<proteinExistence type="predicted"/>
<protein>
    <submittedName>
        <fullName evidence="1">Uncharacterized protein</fullName>
    </submittedName>
</protein>
<name>A0A2S9YT68_9BACT</name>
<organism evidence="1 2">
    <name type="scientific">Enhygromyxa salina</name>
    <dbReference type="NCBI Taxonomy" id="215803"/>
    <lineage>
        <taxon>Bacteria</taxon>
        <taxon>Pseudomonadati</taxon>
        <taxon>Myxococcota</taxon>
        <taxon>Polyangia</taxon>
        <taxon>Nannocystales</taxon>
        <taxon>Nannocystaceae</taxon>
        <taxon>Enhygromyxa</taxon>
    </lineage>
</organism>